<dbReference type="RefSeq" id="WP_094436770.1">
    <property type="nucleotide sequence ID" value="NZ_JADYTN010000019.1"/>
</dbReference>
<evidence type="ECO:0000256" key="1">
    <source>
        <dbReference type="SAM" id="SignalP"/>
    </source>
</evidence>
<keyword evidence="1" id="KW-0732">Signal</keyword>
<organism evidence="3 4">
    <name type="scientific">Xylanibacter brevis</name>
    <dbReference type="NCBI Taxonomy" id="83231"/>
    <lineage>
        <taxon>Bacteria</taxon>
        <taxon>Pseudomonadati</taxon>
        <taxon>Bacteroidota</taxon>
        <taxon>Bacteroidia</taxon>
        <taxon>Bacteroidales</taxon>
        <taxon>Prevotellaceae</taxon>
        <taxon>Xylanibacter</taxon>
    </lineage>
</organism>
<evidence type="ECO:0000313" key="4">
    <source>
        <dbReference type="Proteomes" id="UP001200470"/>
    </source>
</evidence>
<feature type="domain" description="Calcineurin-like phosphoesterase" evidence="2">
    <location>
        <begin position="68"/>
        <end position="240"/>
    </location>
</feature>
<proteinExistence type="predicted"/>
<feature type="chain" id="PRO_5047331701" evidence="1">
    <location>
        <begin position="31"/>
        <end position="281"/>
    </location>
</feature>
<dbReference type="SUPFAM" id="SSF56300">
    <property type="entry name" value="Metallo-dependent phosphatases"/>
    <property type="match status" value="1"/>
</dbReference>
<gene>
    <name evidence="3" type="ORF">I6E12_08870</name>
</gene>
<protein>
    <submittedName>
        <fullName evidence="3">Metallophosphoesterase</fullName>
    </submittedName>
</protein>
<dbReference type="Pfam" id="PF00149">
    <property type="entry name" value="Metallophos"/>
    <property type="match status" value="1"/>
</dbReference>
<dbReference type="InterPro" id="IPR029052">
    <property type="entry name" value="Metallo-depent_PP-like"/>
</dbReference>
<evidence type="ECO:0000313" key="3">
    <source>
        <dbReference type="EMBL" id="MCF2564223.1"/>
    </source>
</evidence>
<dbReference type="PANTHER" id="PTHR43143:SF1">
    <property type="entry name" value="SERINE_THREONINE-PROTEIN PHOSPHATASE CPPED1"/>
    <property type="match status" value="1"/>
</dbReference>
<dbReference type="InterPro" id="IPR004843">
    <property type="entry name" value="Calcineurin-like_PHP"/>
</dbReference>
<evidence type="ECO:0000259" key="2">
    <source>
        <dbReference type="Pfam" id="PF00149"/>
    </source>
</evidence>
<feature type="signal peptide" evidence="1">
    <location>
        <begin position="1"/>
        <end position="30"/>
    </location>
</feature>
<dbReference type="PROSITE" id="PS51257">
    <property type="entry name" value="PROKAR_LIPOPROTEIN"/>
    <property type="match status" value="1"/>
</dbReference>
<dbReference type="Gene3D" id="3.60.21.10">
    <property type="match status" value="1"/>
</dbReference>
<comment type="caution">
    <text evidence="3">The sequence shown here is derived from an EMBL/GenBank/DDBJ whole genome shotgun (WGS) entry which is preliminary data.</text>
</comment>
<sequence>MKTESNNDINKRSKQTILFLCMAMICLLTACNDVFDVHPYDVNYKGETHHNKQAIAEIEQRFASRDSLRIAFISDTHGWYTNTKAEIDDINKRNDIDFVVHCGDLTDTGTKKEYERTRKILQKLDVPYVALIGNHDFLGTGDQSYQVLYGSLDFSFIAGRVKFLCLNTNATEYDYMAAVPNFDYIEQEITARADEFDRTVIIMHAPPYSDQFNNNVAKAFRRYIDFLPHLMFCVYGHNHNSVVNNIYSDGLLFYGIDCSDHRIYRIITIRKEGYDEEEVHF</sequence>
<dbReference type="InterPro" id="IPR051918">
    <property type="entry name" value="STPP_CPPED1"/>
</dbReference>
<dbReference type="EMBL" id="JADYTN010000019">
    <property type="protein sequence ID" value="MCF2564223.1"/>
    <property type="molecule type" value="Genomic_DNA"/>
</dbReference>
<keyword evidence="4" id="KW-1185">Reference proteome</keyword>
<name>A0ABS9CGQ3_9BACT</name>
<dbReference type="Proteomes" id="UP001200470">
    <property type="component" value="Unassembled WGS sequence"/>
</dbReference>
<accession>A0ABS9CGQ3</accession>
<dbReference type="PANTHER" id="PTHR43143">
    <property type="entry name" value="METALLOPHOSPHOESTERASE, CALCINEURIN SUPERFAMILY"/>
    <property type="match status" value="1"/>
</dbReference>
<reference evidence="3 4" key="1">
    <citation type="submission" date="2020-12" db="EMBL/GenBank/DDBJ databases">
        <title>Whole genome sequences of gut porcine anaerobes.</title>
        <authorList>
            <person name="Kubasova T."/>
            <person name="Jahodarova E."/>
            <person name="Rychlik I."/>
        </authorList>
    </citation>
    <scope>NUCLEOTIDE SEQUENCE [LARGE SCALE GENOMIC DNA]</scope>
    <source>
        <strain evidence="3 4">An925</strain>
    </source>
</reference>